<dbReference type="PANTHER" id="PTHR31541:SF25">
    <property type="entry name" value="GAMMA-GLIADIN B"/>
    <property type="match status" value="1"/>
</dbReference>
<evidence type="ECO:0000256" key="4">
    <source>
        <dbReference type="ARBA" id="ARBA00023163"/>
    </source>
</evidence>
<keyword evidence="2" id="KW-0805">Transcription regulation</keyword>
<dbReference type="InterPro" id="IPR005508">
    <property type="entry name" value="At2g31720-like"/>
</dbReference>
<dbReference type="GO" id="GO:0003677">
    <property type="term" value="F:DNA binding"/>
    <property type="evidence" value="ECO:0007669"/>
    <property type="project" value="UniProtKB-KW"/>
</dbReference>
<dbReference type="Gene3D" id="2.40.330.10">
    <property type="entry name" value="DNA-binding pseudobarrel domain"/>
    <property type="match status" value="1"/>
</dbReference>
<dbReference type="PANTHER" id="PTHR31541">
    <property type="entry name" value="B3 DOMAIN PLANT PROTEIN-RELATED"/>
    <property type="match status" value="1"/>
</dbReference>
<organism evidence="7 8">
    <name type="scientific">Rhododendron griersonianum</name>
    <dbReference type="NCBI Taxonomy" id="479676"/>
    <lineage>
        <taxon>Eukaryota</taxon>
        <taxon>Viridiplantae</taxon>
        <taxon>Streptophyta</taxon>
        <taxon>Embryophyta</taxon>
        <taxon>Tracheophyta</taxon>
        <taxon>Spermatophyta</taxon>
        <taxon>Magnoliopsida</taxon>
        <taxon>eudicotyledons</taxon>
        <taxon>Gunneridae</taxon>
        <taxon>Pentapetalae</taxon>
        <taxon>asterids</taxon>
        <taxon>Ericales</taxon>
        <taxon>Ericaceae</taxon>
        <taxon>Ericoideae</taxon>
        <taxon>Rhodoreae</taxon>
        <taxon>Rhododendron</taxon>
    </lineage>
</organism>
<evidence type="ECO:0000256" key="6">
    <source>
        <dbReference type="SAM" id="MobiDB-lite"/>
    </source>
</evidence>
<evidence type="ECO:0000256" key="2">
    <source>
        <dbReference type="ARBA" id="ARBA00023015"/>
    </source>
</evidence>
<accession>A0AAV6LED4</accession>
<keyword evidence="3" id="KW-0238">DNA-binding</keyword>
<evidence type="ECO:0000256" key="3">
    <source>
        <dbReference type="ARBA" id="ARBA00023125"/>
    </source>
</evidence>
<dbReference type="Pfam" id="PF03754">
    <property type="entry name" value="At2g31720-like"/>
    <property type="match status" value="1"/>
</dbReference>
<name>A0AAV6LED4_9ERIC</name>
<feature type="region of interest" description="Disordered" evidence="6">
    <location>
        <begin position="331"/>
        <end position="357"/>
    </location>
</feature>
<comment type="caution">
    <text evidence="7">The sequence shown here is derived from an EMBL/GenBank/DDBJ whole genome shotgun (WGS) entry which is preliminary data.</text>
</comment>
<keyword evidence="8" id="KW-1185">Reference proteome</keyword>
<proteinExistence type="predicted"/>
<protein>
    <submittedName>
        <fullName evidence="7">Uncharacterized protein</fullName>
    </submittedName>
</protein>
<dbReference type="GO" id="GO:0005634">
    <property type="term" value="C:nucleus"/>
    <property type="evidence" value="ECO:0007669"/>
    <property type="project" value="UniProtKB-SubCell"/>
</dbReference>
<dbReference type="SUPFAM" id="SSF101936">
    <property type="entry name" value="DNA-binding pseudobarrel domain"/>
    <property type="match status" value="1"/>
</dbReference>
<dbReference type="EMBL" id="JACTNZ010000002">
    <property type="protein sequence ID" value="KAG5562999.1"/>
    <property type="molecule type" value="Genomic_DNA"/>
</dbReference>
<keyword evidence="4" id="KW-0804">Transcription</keyword>
<dbReference type="Proteomes" id="UP000823749">
    <property type="component" value="Chromosome 2"/>
</dbReference>
<comment type="subcellular location">
    <subcellularLocation>
        <location evidence="1">Nucleus</location>
    </subcellularLocation>
</comment>
<evidence type="ECO:0000313" key="7">
    <source>
        <dbReference type="EMBL" id="KAG5562999.1"/>
    </source>
</evidence>
<sequence length="522" mass="60185">MAGIPDLLILVGNKSFMVSLGTLSDSPIHLTKGEEDDPSCHDQSVQDLEALRREKVNVVEVLTPGFHNYCAVPEVWPEVLATHRKLATQQQCISTKNVILLSAKRSTQDANESDFSDTTVVKNQCLCEGQNQEEYLLYPDLDPFIVMNGFPSLGNPPGIDLRDAEEAEVSRIALENQITELASQTDIEEQECQAELNARNQKQKKFFPSHPLLIDPKACCCRRRRRMEDDEWSVYDSEVMESGYDYFKFKEVLKRSKEYLRKLNAEKRLEIIREVLKNPNFNDTDVYYLTMIEIQDPSYKPPSVVPKKPRLRIRFVMSERQPTKPIWEEEEAAGKEAKITGRKRPRGSSDWEFDEEEEKKRAIKRRANRKKVNNVVFPEIVPDLPAEFQERIRNLGGTEATLVIQKELTTTDMSTDHTRLSLPRGKLKDKEFLDKAFSATGRNGKGVANMAARLIAENGKEHEIDIRQWNMNKGIYNLVKGWNEVVDEHKLCAKWVVQLWSFRVKGNLWFALVKLWKVKEQD</sequence>
<evidence type="ECO:0000256" key="5">
    <source>
        <dbReference type="ARBA" id="ARBA00023242"/>
    </source>
</evidence>
<gene>
    <name evidence="7" type="ORF">RHGRI_005667</name>
</gene>
<reference evidence="7" key="1">
    <citation type="submission" date="2020-08" db="EMBL/GenBank/DDBJ databases">
        <title>Plant Genome Project.</title>
        <authorList>
            <person name="Zhang R.-G."/>
        </authorList>
    </citation>
    <scope>NUCLEOTIDE SEQUENCE</scope>
    <source>
        <strain evidence="7">WSP0</strain>
        <tissue evidence="7">Leaf</tissue>
    </source>
</reference>
<evidence type="ECO:0000313" key="8">
    <source>
        <dbReference type="Proteomes" id="UP000823749"/>
    </source>
</evidence>
<dbReference type="AlphaFoldDB" id="A0AAV6LED4"/>
<keyword evidence="5" id="KW-0539">Nucleus</keyword>
<dbReference type="InterPro" id="IPR015300">
    <property type="entry name" value="DNA-bd_pseudobarrel_sf"/>
</dbReference>
<evidence type="ECO:0000256" key="1">
    <source>
        <dbReference type="ARBA" id="ARBA00004123"/>
    </source>
</evidence>